<evidence type="ECO:0000313" key="6">
    <source>
        <dbReference type="Ensembl" id="ENSEBUP00000007165.1"/>
    </source>
</evidence>
<dbReference type="PANTHER" id="PTHR22603">
    <property type="entry name" value="CHOLINE/ETHANOALAMINE KINASE"/>
    <property type="match status" value="1"/>
</dbReference>
<comment type="pathway">
    <text evidence="3">Phospholipid metabolism; phosphatidylethanolamine biosynthesis; phosphatidylethanolamine from ethanolamine: step 1/3.</text>
</comment>
<accession>A0A8C4PZ61</accession>
<keyword evidence="1" id="KW-0594">Phospholipid biosynthesis</keyword>
<dbReference type="GO" id="GO:0004305">
    <property type="term" value="F:ethanolamine kinase activity"/>
    <property type="evidence" value="ECO:0007669"/>
    <property type="project" value="UniProtKB-EC"/>
</dbReference>
<keyword evidence="7" id="KW-1185">Reference proteome</keyword>
<reference evidence="6" key="1">
    <citation type="submission" date="2025-08" db="UniProtKB">
        <authorList>
            <consortium name="Ensembl"/>
        </authorList>
    </citation>
    <scope>IDENTIFICATION</scope>
</reference>
<evidence type="ECO:0000256" key="1">
    <source>
        <dbReference type="ARBA" id="ARBA00023209"/>
    </source>
</evidence>
<dbReference type="PANTHER" id="PTHR22603:SF93">
    <property type="entry name" value="RE24176P"/>
    <property type="match status" value="1"/>
</dbReference>
<dbReference type="Ensembl" id="ENSEBUT00000007638.1">
    <property type="protein sequence ID" value="ENSEBUP00000007165.1"/>
    <property type="gene ID" value="ENSEBUG00000004692.1"/>
</dbReference>
<dbReference type="InterPro" id="IPR011009">
    <property type="entry name" value="Kinase-like_dom_sf"/>
</dbReference>
<proteinExistence type="inferred from homology"/>
<evidence type="ECO:0000313" key="7">
    <source>
        <dbReference type="Proteomes" id="UP000694388"/>
    </source>
</evidence>
<dbReference type="GO" id="GO:0005737">
    <property type="term" value="C:cytoplasm"/>
    <property type="evidence" value="ECO:0007669"/>
    <property type="project" value="TreeGrafter"/>
</dbReference>
<keyword evidence="1" id="KW-0443">Lipid metabolism</keyword>
<dbReference type="SUPFAM" id="SSF56112">
    <property type="entry name" value="Protein kinase-like (PK-like)"/>
    <property type="match status" value="1"/>
</dbReference>
<evidence type="ECO:0000256" key="3">
    <source>
        <dbReference type="ARBA" id="ARBA00037883"/>
    </source>
</evidence>
<sequence>MPNVDMPTRGEQVDEDLRHRAFTWCREFLQGTWRTLPESAFRISVIRFGGLSNMLYQCALPEDVELIDNEPRRVCLRIYGQILQVRDCFRFTLYIIRRLRTEDLADPDISAVIVVKTARFHKMTMPFNKKPKWLFNTMERYLHKVMELKFAQEIQEQMLQKIRGINLPQELQALQALLRQTPSPVVFCHNDLQEGNILLLDSDKPLHDRIMIIDFEYSSYNYRFVGFDIGNHFCEWMYDYTHNSWPFYKVNTQNYPSREQQLRFCTAYLKEFGDHANHLGDADMDRMLLEVNRYALASHFFWCLWSIIQASISTIPFGYMHNKNKHLFDAFFKRDCLDFCRRVILRASRVGKLPFC</sequence>
<evidence type="ECO:0000256" key="5">
    <source>
        <dbReference type="ARBA" id="ARBA00038874"/>
    </source>
</evidence>
<dbReference type="Gene3D" id="3.30.200.20">
    <property type="entry name" value="Phosphorylase Kinase, domain 1"/>
    <property type="match status" value="1"/>
</dbReference>
<evidence type="ECO:0000256" key="2">
    <source>
        <dbReference type="ARBA" id="ARBA00023264"/>
    </source>
</evidence>
<reference evidence="6" key="2">
    <citation type="submission" date="2025-09" db="UniProtKB">
        <authorList>
            <consortium name="Ensembl"/>
        </authorList>
    </citation>
    <scope>IDENTIFICATION</scope>
</reference>
<dbReference type="EC" id="2.7.1.82" evidence="5"/>
<evidence type="ECO:0000256" key="4">
    <source>
        <dbReference type="ARBA" id="ARBA00038211"/>
    </source>
</evidence>
<dbReference type="Proteomes" id="UP000694388">
    <property type="component" value="Unplaced"/>
</dbReference>
<dbReference type="AlphaFoldDB" id="A0A8C4PZ61"/>
<dbReference type="GeneTree" id="ENSGT00950000182939"/>
<protein>
    <recommendedName>
        <fullName evidence="5">ethanolamine kinase</fullName>
        <ecNumber evidence="5">2.7.1.82</ecNumber>
    </recommendedName>
</protein>
<dbReference type="OMA" id="EAPYYKI"/>
<keyword evidence="2" id="KW-1208">Phospholipid metabolism</keyword>
<name>A0A8C4PZ61_EPTBU</name>
<keyword evidence="1" id="KW-0444">Lipid biosynthesis</keyword>
<organism evidence="6 7">
    <name type="scientific">Eptatretus burgeri</name>
    <name type="common">Inshore hagfish</name>
    <dbReference type="NCBI Taxonomy" id="7764"/>
    <lineage>
        <taxon>Eukaryota</taxon>
        <taxon>Metazoa</taxon>
        <taxon>Chordata</taxon>
        <taxon>Craniata</taxon>
        <taxon>Vertebrata</taxon>
        <taxon>Cyclostomata</taxon>
        <taxon>Myxini</taxon>
        <taxon>Myxiniformes</taxon>
        <taxon>Myxinidae</taxon>
        <taxon>Eptatretinae</taxon>
        <taxon>Eptatretus</taxon>
    </lineage>
</organism>
<comment type="similarity">
    <text evidence="4">Belongs to the choline/ethanolamine kinase family.</text>
</comment>
<dbReference type="Gene3D" id="3.90.1200.10">
    <property type="match status" value="1"/>
</dbReference>
<dbReference type="Pfam" id="PF01633">
    <property type="entry name" value="Choline_kinase"/>
    <property type="match status" value="1"/>
</dbReference>
<dbReference type="GO" id="GO:0004103">
    <property type="term" value="F:choline kinase activity"/>
    <property type="evidence" value="ECO:0007669"/>
    <property type="project" value="TreeGrafter"/>
</dbReference>
<dbReference type="GO" id="GO:0006646">
    <property type="term" value="P:phosphatidylethanolamine biosynthetic process"/>
    <property type="evidence" value="ECO:0007669"/>
    <property type="project" value="TreeGrafter"/>
</dbReference>